<evidence type="ECO:0000256" key="1">
    <source>
        <dbReference type="SAM" id="MobiDB-lite"/>
    </source>
</evidence>
<dbReference type="AlphaFoldDB" id="A0A256JSQ6"/>
<feature type="region of interest" description="Disordered" evidence="1">
    <location>
        <begin position="88"/>
        <end position="139"/>
    </location>
</feature>
<dbReference type="EMBL" id="NHPD01000060">
    <property type="protein sequence ID" value="OYR71919.1"/>
    <property type="molecule type" value="Genomic_DNA"/>
</dbReference>
<dbReference type="Proteomes" id="UP000216925">
    <property type="component" value="Unassembled WGS sequence"/>
</dbReference>
<comment type="caution">
    <text evidence="2">The sequence shown here is derived from an EMBL/GenBank/DDBJ whole genome shotgun (WGS) entry which is preliminary data.</text>
</comment>
<proteinExistence type="predicted"/>
<feature type="compositionally biased region" description="Basic and acidic residues" evidence="1">
    <location>
        <begin position="104"/>
        <end position="123"/>
    </location>
</feature>
<dbReference type="Pfam" id="PF25920">
    <property type="entry name" value="DUF7966"/>
    <property type="match status" value="1"/>
</dbReference>
<reference evidence="2 3" key="1">
    <citation type="journal article" date="2014" name="Front. Microbiol.">
        <title>Population and genomic analysis of the genus Halorubrum.</title>
        <authorList>
            <person name="Fullmer M.S."/>
            <person name="Soucy S.M."/>
            <person name="Swithers K.S."/>
            <person name="Makkay A.M."/>
            <person name="Wheeler R."/>
            <person name="Ventosa A."/>
            <person name="Gogarten J.P."/>
            <person name="Papke R.T."/>
        </authorList>
    </citation>
    <scope>NUCLEOTIDE SEQUENCE [LARGE SCALE GENOMIC DNA]</scope>
    <source>
        <strain evidence="2 3">Ec15</strain>
    </source>
</reference>
<gene>
    <name evidence="2" type="ORF">DJ76_13405</name>
</gene>
<dbReference type="InterPro" id="IPR058272">
    <property type="entry name" value="DUF7966"/>
</dbReference>
<accession>A0A256JSQ6</accession>
<sequence length="139" mass="14401">MVSTTAVKRALAALATRTDTARRPYVAVIDEADAARSDLRRAAGFVDAIGLDGLAEAIDAADRADDDAAVERGRGALAAYRSFRRAAAGDAPGNDRYAANAGSDADRDSIGDRAGGAERDHFRSGPGIPKPDTGQDADR</sequence>
<organism evidence="2 3">
    <name type="scientific">Halorubrum ezzemoulense</name>
    <name type="common">Halorubrum chaoviator</name>
    <dbReference type="NCBI Taxonomy" id="337243"/>
    <lineage>
        <taxon>Archaea</taxon>
        <taxon>Methanobacteriati</taxon>
        <taxon>Methanobacteriota</taxon>
        <taxon>Stenosarchaea group</taxon>
        <taxon>Halobacteria</taxon>
        <taxon>Halobacteriales</taxon>
        <taxon>Haloferacaceae</taxon>
        <taxon>Halorubrum</taxon>
    </lineage>
</organism>
<evidence type="ECO:0000313" key="3">
    <source>
        <dbReference type="Proteomes" id="UP000216925"/>
    </source>
</evidence>
<name>A0A256JSQ6_HALEZ</name>
<protein>
    <submittedName>
        <fullName evidence="2">Uncharacterized protein</fullName>
    </submittedName>
</protein>
<dbReference type="RefSeq" id="WP_094495477.1">
    <property type="nucleotide sequence ID" value="NZ_NHPD01000060.1"/>
</dbReference>
<evidence type="ECO:0000313" key="2">
    <source>
        <dbReference type="EMBL" id="OYR71919.1"/>
    </source>
</evidence>